<keyword evidence="3" id="KW-0677">Repeat</keyword>
<dbReference type="FunFam" id="1.20.58.60:FF:000233">
    <property type="entry name" value="nesprin-1 isoform X9"/>
    <property type="match status" value="1"/>
</dbReference>
<dbReference type="SUPFAM" id="SSF46966">
    <property type="entry name" value="Spectrin repeat"/>
    <property type="match status" value="18"/>
</dbReference>
<evidence type="ECO:0000256" key="1">
    <source>
        <dbReference type="ARBA" id="ARBA00004126"/>
    </source>
</evidence>
<accession>A0ABD3WLU5</accession>
<evidence type="ECO:0000256" key="4">
    <source>
        <dbReference type="ARBA" id="ARBA00023136"/>
    </source>
</evidence>
<feature type="compositionally biased region" description="Polar residues" evidence="7">
    <location>
        <begin position="106"/>
        <end position="115"/>
    </location>
</feature>
<keyword evidence="2" id="KW-0597">Phosphoprotein</keyword>
<feature type="compositionally biased region" description="Polar residues" evidence="7">
    <location>
        <begin position="19"/>
        <end position="58"/>
    </location>
</feature>
<dbReference type="Proteomes" id="UP001634394">
    <property type="component" value="Unassembled WGS sequence"/>
</dbReference>
<evidence type="ECO:0000256" key="5">
    <source>
        <dbReference type="ARBA" id="ARBA00023242"/>
    </source>
</evidence>
<feature type="region of interest" description="Disordered" evidence="7">
    <location>
        <begin position="1"/>
        <end position="221"/>
    </location>
</feature>
<feature type="compositionally biased region" description="Basic and acidic residues" evidence="7">
    <location>
        <begin position="248"/>
        <end position="264"/>
    </location>
</feature>
<dbReference type="PANTHER" id="PTHR14514">
    <property type="entry name" value="PKA ANCHORING PROTEIN"/>
    <property type="match status" value="1"/>
</dbReference>
<feature type="region of interest" description="Disordered" evidence="7">
    <location>
        <begin position="2663"/>
        <end position="2717"/>
    </location>
</feature>
<comment type="subcellular location">
    <subcellularLocation>
        <location evidence="1">Nucleus membrane</location>
    </subcellularLocation>
</comment>
<feature type="region of interest" description="Disordered" evidence="7">
    <location>
        <begin position="2762"/>
        <end position="2786"/>
    </location>
</feature>
<dbReference type="PANTHER" id="PTHR14514:SF2">
    <property type="entry name" value="A-KINASE ANCHOR PROTEIN 6"/>
    <property type="match status" value="1"/>
</dbReference>
<proteinExistence type="predicted"/>
<feature type="region of interest" description="Disordered" evidence="7">
    <location>
        <begin position="248"/>
        <end position="340"/>
    </location>
</feature>
<keyword evidence="9" id="KW-1185">Reference proteome</keyword>
<keyword evidence="6" id="KW-0175">Coiled coil</keyword>
<comment type="caution">
    <text evidence="8">The sequence shown here is derived from an EMBL/GenBank/DDBJ whole genome shotgun (WGS) entry which is preliminary data.</text>
</comment>
<feature type="compositionally biased region" description="Polar residues" evidence="7">
    <location>
        <begin position="165"/>
        <end position="174"/>
    </location>
</feature>
<keyword evidence="4" id="KW-0472">Membrane</keyword>
<feature type="coiled-coil region" evidence="6">
    <location>
        <begin position="815"/>
        <end position="954"/>
    </location>
</feature>
<dbReference type="Pfam" id="PF00435">
    <property type="entry name" value="Spectrin"/>
    <property type="match status" value="10"/>
</dbReference>
<feature type="coiled-coil region" evidence="6">
    <location>
        <begin position="2213"/>
        <end position="2263"/>
    </location>
</feature>
<evidence type="ECO:0000256" key="7">
    <source>
        <dbReference type="SAM" id="MobiDB-lite"/>
    </source>
</evidence>
<dbReference type="InterPro" id="IPR002017">
    <property type="entry name" value="Spectrin_repeat"/>
</dbReference>
<dbReference type="CDD" id="cd00176">
    <property type="entry name" value="SPEC"/>
    <property type="match status" value="9"/>
</dbReference>
<feature type="coiled-coil region" evidence="6">
    <location>
        <begin position="533"/>
        <end position="593"/>
    </location>
</feature>
<dbReference type="Gene3D" id="1.20.58.60">
    <property type="match status" value="14"/>
</dbReference>
<reference evidence="8 9" key="1">
    <citation type="submission" date="2024-11" db="EMBL/GenBank/DDBJ databases">
        <title>Chromosome-level genome assembly of the freshwater bivalve Anodonta woodiana.</title>
        <authorList>
            <person name="Chen X."/>
        </authorList>
    </citation>
    <scope>NUCLEOTIDE SEQUENCE [LARGE SCALE GENOMIC DNA]</scope>
    <source>
        <strain evidence="8">MN2024</strain>
        <tissue evidence="8">Gills</tissue>
    </source>
</reference>
<evidence type="ECO:0000313" key="8">
    <source>
        <dbReference type="EMBL" id="KAL3874929.1"/>
    </source>
</evidence>
<feature type="region of interest" description="Disordered" evidence="7">
    <location>
        <begin position="1377"/>
        <end position="1396"/>
    </location>
</feature>
<feature type="compositionally biased region" description="Low complexity" evidence="7">
    <location>
        <begin position="178"/>
        <end position="197"/>
    </location>
</feature>
<protein>
    <recommendedName>
        <fullName evidence="10">Nesprin-1</fullName>
    </recommendedName>
</protein>
<feature type="coiled-coil region" evidence="6">
    <location>
        <begin position="2440"/>
        <end position="2493"/>
    </location>
</feature>
<evidence type="ECO:0008006" key="10">
    <source>
        <dbReference type="Google" id="ProtNLM"/>
    </source>
</evidence>
<dbReference type="SMART" id="SM00150">
    <property type="entry name" value="SPEC"/>
    <property type="match status" value="18"/>
</dbReference>
<evidence type="ECO:0000313" key="9">
    <source>
        <dbReference type="Proteomes" id="UP001634394"/>
    </source>
</evidence>
<evidence type="ECO:0000256" key="6">
    <source>
        <dbReference type="SAM" id="Coils"/>
    </source>
</evidence>
<organism evidence="8 9">
    <name type="scientific">Sinanodonta woodiana</name>
    <name type="common">Chinese pond mussel</name>
    <name type="synonym">Anodonta woodiana</name>
    <dbReference type="NCBI Taxonomy" id="1069815"/>
    <lineage>
        <taxon>Eukaryota</taxon>
        <taxon>Metazoa</taxon>
        <taxon>Spiralia</taxon>
        <taxon>Lophotrochozoa</taxon>
        <taxon>Mollusca</taxon>
        <taxon>Bivalvia</taxon>
        <taxon>Autobranchia</taxon>
        <taxon>Heteroconchia</taxon>
        <taxon>Palaeoheterodonta</taxon>
        <taxon>Unionida</taxon>
        <taxon>Unionoidea</taxon>
        <taxon>Unionidae</taxon>
        <taxon>Unioninae</taxon>
        <taxon>Sinanodonta</taxon>
    </lineage>
</organism>
<keyword evidence="5" id="KW-0539">Nucleus</keyword>
<feature type="coiled-coil region" evidence="6">
    <location>
        <begin position="648"/>
        <end position="728"/>
    </location>
</feature>
<dbReference type="EMBL" id="JBJQND010000006">
    <property type="protein sequence ID" value="KAL3874929.1"/>
    <property type="molecule type" value="Genomic_DNA"/>
</dbReference>
<gene>
    <name evidence="8" type="ORF">ACJMK2_037881</name>
</gene>
<feature type="compositionally biased region" description="Polar residues" evidence="7">
    <location>
        <begin position="137"/>
        <end position="158"/>
    </location>
</feature>
<dbReference type="GO" id="GO:0031965">
    <property type="term" value="C:nuclear membrane"/>
    <property type="evidence" value="ECO:0007669"/>
    <property type="project" value="UniProtKB-SubCell"/>
</dbReference>
<name>A0ABD3WLU5_SINWO</name>
<sequence>MPIEFVKTAKTPSFKPLQKSENILSPQQSKGITGSKMSSSLEMLSAGSQEKSGITSFTDFMESPSYDKKGREISPSTTDKISYKTRSKNLSNGPGSFTAGPDSGVFLSQSSSPDTATVGEKEFSATMPKSHVAAVPKTSSPFRRESGSVQPGPSQMSDQHFVPSSVASSITTAHSDTESMSEPSSSFSLLFDSSAKSLTPEPPKFTQSIPSSERDTLKRPTFVRGLGPVKVSRKEPIQFDVIRPSKENKLEHLQSHSKVKDRARSPSSRSFEGDVENSYKPKIAASKPEDKHSNDLSPRTETLSRHTRSLSPSTVAQSIRRRGSAGLVPEGKFEKQQYIPPQMRSLSPKHSLLTEKKTMEVPMEADGACMDMVSKSVPSLLELHVEETRGRSSSFGSNALSPTRGLLRKSRVRDLSSSWQNLQKQDAEQEIESIREDIARVRERGHMIMETSDPEGCHAMHTTLAMLTDKIESLQAMSDDTAKQLQNAIREREKHDITLTAYKKHVTELENWAEEVKVRQAVTPLPTDSTGALQEQLLENKDLQEELNQKLQQVADLAIQCDSLCELEPPAAAEKLRSQLSNLQQSLGNLKLAAIEKQDPLRTSIRESEKRRREMDDYETNVKKLQQWMADTKKLASAPSTSEPSFTAAEQQELQQQLESDLSQHRQLVRQLSSEMRIRDAGPHKFARVKVLPPISEEDLKTRWESLSKELEQKKQNLDEIIEQAKELVGPGQYGSRKYRGQDSDTSSQLKDVRGHLNELGNLWQQLQVQVQDRQLRLDQALEFQQKYQEALQNVSRWLDMAEQKLFNPDPNTDSEEKLKKNEDLQREIKSLQGEIQSMSHAAQELLAIANRDSHNLIQQSLQNLSNRVVALESHAQQQGEKLRAVDRRYKQFQEEVENLEKKLAETKQMMSSASPTASLDSLISNMQKIEAQLKKCEVQLEELKQRQSELSSLDPELVSPQTVDVLQSTYMDLQRKAMEQKAYLMQSVSVQEQYEKLLQDYSDFLDTAQDKLSTESISARDLEHLKQQLNAHKDFFGDLEVHRAMLDSLAAQCDRATKQKHLPTHTRLSNLTYVLQDRASLHGQRLDRLVRQWAEIDEKFHQLQRFLDDIDQQIPRPVSNEDSFHAIQTKINTYQRLQRELNDEKPTVFQIVDKGKQLLHSVNCPALETMITELADKWVDLNASLSQELKRTQSLGDQLQTFEADATVLRSWLTTERTKLTGIKQLSEVDLKSIATVRNKTDKLLEFRKEVENQEPLKEKVISVGNQLMQNKVYKSADLEDRLSWLQEEWAQLQHDINKVEEHLHQAQMDLMPSRQALGELNSWLNAIEKSLRDDKNKTMKSIADLEVILKKYKNYKIDLSSKQLTVDFVNQEVLQPKDDTDSPAPSERNEFSERLGSLNSRWQTVSRHVSDRLKMLEAMNARWDEYERTLGILVSWIKEHEDKLKKYRLIGQEVGVRQTLKDCKALKQTLKSKETDVNSVKTIGETLVQLSADHPGCQKSIQESLSNFENQWHHLHSQVDQVQVLLEDMLTQWNCYHNELTAITQTLAETEYCLQRYTMIGGDIATLKIQVEKLENLMSDMDRLGPRHEKFVALATRLSQVCEAPVRQEIQTTQEDIQGRWQHMFSELHQRTNKFRDCLQQWLLYEDQYTHAKTWLDAKERLCDDLVYAREDTGRRDENLLQSRTLQKELDNFQMQISELYRISDEVTRNMDPSSIVSITSRLMGLDQRLLSLRQKLGKHIQSLQGDMSQQNRFLEAFASMNAFLSQAERILGMDDPNKSADEDTMRECLDHLKELLNQFNVNYQKLDALNDLGYRLALSEMSASDLNELNHKWHRLFAETSERCKTLQGMVLLKQDLTQKCDTWMTFLAQTEQDLAMEITGNLADLQDQQRKCEKFESEIYSRQQILHAIISDGQKMLKDGDVEDREEFQQKLHLLTEQWQSVLRRANQRKAIIDNTIKQWNGFNDLVEKLRNWLREKEEELQAFDFSTASIQRIKNLVEKAKHTQNEFKLQDDLFKKMNEQGKQLLQRADRMAAEEIRVNMAQLQQHWHQIFEKVDEHRERLDGILKQWTECEEDIEAIQAWLKDIRTNLGKDIATAYDELQADHHRCKDIETSFTNSEDKRQTLLAKEKVLSHVVQPDDMNILHQRIRLLNKQWDELRSQVELRSQRVHDNMVRWSSFNEKVRDLCDWMDQMEVKVISCTDYHIEDLLNRIDKDFREEMIEKEKLKNELVDQGRRLIKISSEVRANDIEQKITRLEDRWTHLKAVTGFRQRKLQETLLAVQQLDTSMSNLRKWLADIESELSVPVVYEECDIKEIKKKLKHQQDWHQDIERHSAGVGSVLNLCEVLLHDSDACPTQVEFNALQTAMKNLDRRWRNICQMSPEQKEKIEETWQLWQDLLADCKRFDDWLNAVEREVRETSPSQLNVSLGKEEYRKCDALQREVHENLRQLENINKQYRLLAREGRTDRLGMLKNKMQEANDRWDQLQLQMSGIMRKMKQSSAIRQDFTSTRDSLLAWLSEIDVQLTNMEQLSSMDTRNKLREIQRIKDEVDSHQKKFDYLDEAGLYLIQKGDSSDALTVQAELDEFHKYQRQVLDRVAIFYAVVCRVADAQVEDIGGLERSPHYHDDDLDHLEHDLYADHPDSKYPLEWDTKDLEAYLEASPPESPPEKRRAMLRQRQSRSPVRTPRSESPKPRPRSPKSPRRVVSGVLESNGLSREERYQRLRGDLTQRAKEEKVEELLEKLVDALEDASEKLTLAEAETRSHIPTGPGVELQSDTYVSHI</sequence>
<evidence type="ECO:0000256" key="3">
    <source>
        <dbReference type="ARBA" id="ARBA00022737"/>
    </source>
</evidence>
<evidence type="ECO:0000256" key="2">
    <source>
        <dbReference type="ARBA" id="ARBA00022553"/>
    </source>
</evidence>
<feature type="compositionally biased region" description="Basic residues" evidence="7">
    <location>
        <begin position="2697"/>
        <end position="2706"/>
    </location>
</feature>
<dbReference type="InterPro" id="IPR018159">
    <property type="entry name" value="Spectrin/alpha-actinin"/>
</dbReference>